<dbReference type="Proteomes" id="UP001085076">
    <property type="component" value="Miscellaneous, Linkage group lg08"/>
</dbReference>
<evidence type="ECO:0000256" key="1">
    <source>
        <dbReference type="ARBA" id="ARBA00009861"/>
    </source>
</evidence>
<evidence type="ECO:0000313" key="5">
    <source>
        <dbReference type="EMBL" id="KAJ0965829.1"/>
    </source>
</evidence>
<dbReference type="InterPro" id="IPR050317">
    <property type="entry name" value="Plant_Fungal_Acyltransferase"/>
</dbReference>
<keyword evidence="3" id="KW-0012">Acyltransferase</keyword>
<name>A0A9D5C436_9LILI</name>
<dbReference type="GO" id="GO:0016747">
    <property type="term" value="F:acyltransferase activity, transferring groups other than amino-acyl groups"/>
    <property type="evidence" value="ECO:0007669"/>
    <property type="project" value="TreeGrafter"/>
</dbReference>
<evidence type="ECO:0000313" key="6">
    <source>
        <dbReference type="Proteomes" id="UP001085076"/>
    </source>
</evidence>
<organism evidence="5 6">
    <name type="scientific">Dioscorea zingiberensis</name>
    <dbReference type="NCBI Taxonomy" id="325984"/>
    <lineage>
        <taxon>Eukaryota</taxon>
        <taxon>Viridiplantae</taxon>
        <taxon>Streptophyta</taxon>
        <taxon>Embryophyta</taxon>
        <taxon>Tracheophyta</taxon>
        <taxon>Spermatophyta</taxon>
        <taxon>Magnoliopsida</taxon>
        <taxon>Liliopsida</taxon>
        <taxon>Dioscoreales</taxon>
        <taxon>Dioscoreaceae</taxon>
        <taxon>Dioscorea</taxon>
    </lineage>
</organism>
<dbReference type="PANTHER" id="PTHR31642">
    <property type="entry name" value="TRICHOTHECENE 3-O-ACETYLTRANSFERASE"/>
    <property type="match status" value="1"/>
</dbReference>
<dbReference type="Pfam" id="PF02458">
    <property type="entry name" value="Transferase"/>
    <property type="match status" value="1"/>
</dbReference>
<proteinExistence type="inferred from homology"/>
<reference evidence="5" key="2">
    <citation type="journal article" date="2022" name="Hortic Res">
        <title>The genome of Dioscorea zingiberensis sheds light on the biosynthesis, origin and evolution of the medicinally important diosgenin saponins.</title>
        <authorList>
            <person name="Li Y."/>
            <person name="Tan C."/>
            <person name="Li Z."/>
            <person name="Guo J."/>
            <person name="Li S."/>
            <person name="Chen X."/>
            <person name="Wang C."/>
            <person name="Dai X."/>
            <person name="Yang H."/>
            <person name="Song W."/>
            <person name="Hou L."/>
            <person name="Xu J."/>
            <person name="Tong Z."/>
            <person name="Xu A."/>
            <person name="Yuan X."/>
            <person name="Wang W."/>
            <person name="Yang Q."/>
            <person name="Chen L."/>
            <person name="Sun Z."/>
            <person name="Wang K."/>
            <person name="Pan B."/>
            <person name="Chen J."/>
            <person name="Bao Y."/>
            <person name="Liu F."/>
            <person name="Qi X."/>
            <person name="Gang D.R."/>
            <person name="Wen J."/>
            <person name="Li J."/>
        </authorList>
    </citation>
    <scope>NUCLEOTIDE SEQUENCE</scope>
    <source>
        <strain evidence="5">Dzin_1.0</strain>
    </source>
</reference>
<keyword evidence="2" id="KW-0808">Transferase</keyword>
<dbReference type="InterPro" id="IPR023213">
    <property type="entry name" value="CAT-like_dom_sf"/>
</dbReference>
<evidence type="ECO:0008006" key="7">
    <source>
        <dbReference type="Google" id="ProtNLM"/>
    </source>
</evidence>
<evidence type="ECO:0000256" key="3">
    <source>
        <dbReference type="ARBA" id="ARBA00023315"/>
    </source>
</evidence>
<comment type="similarity">
    <text evidence="1">Belongs to the plant acyltransferase family.</text>
</comment>
<feature type="region of interest" description="Disordered" evidence="4">
    <location>
        <begin position="115"/>
        <end position="151"/>
    </location>
</feature>
<evidence type="ECO:0000256" key="2">
    <source>
        <dbReference type="ARBA" id="ARBA00022679"/>
    </source>
</evidence>
<reference evidence="5" key="1">
    <citation type="submission" date="2021-03" db="EMBL/GenBank/DDBJ databases">
        <authorList>
            <person name="Li Z."/>
            <person name="Yang C."/>
        </authorList>
    </citation>
    <scope>NUCLEOTIDE SEQUENCE</scope>
    <source>
        <strain evidence="5">Dzin_1.0</strain>
        <tissue evidence="5">Leaf</tissue>
    </source>
</reference>
<gene>
    <name evidence="5" type="ORF">J5N97_026967</name>
</gene>
<dbReference type="OrthoDB" id="626035at2759"/>
<dbReference type="EMBL" id="JAGGNH010000008">
    <property type="protein sequence ID" value="KAJ0965829.1"/>
    <property type="molecule type" value="Genomic_DNA"/>
</dbReference>
<evidence type="ECO:0000256" key="4">
    <source>
        <dbReference type="SAM" id="MobiDB-lite"/>
    </source>
</evidence>
<accession>A0A9D5C436</accession>
<dbReference type="Gene3D" id="3.30.559.10">
    <property type="entry name" value="Chloramphenicol acetyltransferase-like domain"/>
    <property type="match status" value="1"/>
</dbReference>
<keyword evidence="6" id="KW-1185">Reference proteome</keyword>
<protein>
    <recommendedName>
        <fullName evidence="7">Shikimate O-hydroxycinnamoyltransferase</fullName>
    </recommendedName>
</protein>
<comment type="caution">
    <text evidence="5">The sequence shown here is derived from an EMBL/GenBank/DDBJ whole genome shotgun (WGS) entry which is preliminary data.</text>
</comment>
<dbReference type="AlphaFoldDB" id="A0A9D5C436"/>
<sequence>MGEETNKVEIIESCMVVPDKETPKHRLWLSNLDLYNHKDHAPTFYLYKPHGNTNDFFSVDTLKKALGKTLVTFYPLAGRLAFDEDGRLEVVPSQDGEGGEDQPKAAANNIDAGLSLAVGEPEATPARQTARLRRRDQMVGGVPLPSSIAAS</sequence>
<dbReference type="PANTHER" id="PTHR31642:SF138">
    <property type="entry name" value="PUTRESCINE HYDROXYCINNAMOYLTRANSFERASE 1"/>
    <property type="match status" value="1"/>
</dbReference>